<dbReference type="Proteomes" id="UP000823858">
    <property type="component" value="Unassembled WGS sequence"/>
</dbReference>
<gene>
    <name evidence="2" type="ORF">H9751_04075</name>
</gene>
<reference evidence="2" key="1">
    <citation type="journal article" date="2021" name="PeerJ">
        <title>Extensive microbial diversity within the chicken gut microbiome revealed by metagenomics and culture.</title>
        <authorList>
            <person name="Gilroy R."/>
            <person name="Ravi A."/>
            <person name="Getino M."/>
            <person name="Pursley I."/>
            <person name="Horton D.L."/>
            <person name="Alikhan N.F."/>
            <person name="Baker D."/>
            <person name="Gharbi K."/>
            <person name="Hall N."/>
            <person name="Watson M."/>
            <person name="Adriaenssens E.M."/>
            <person name="Foster-Nyarko E."/>
            <person name="Jarju S."/>
            <person name="Secka A."/>
            <person name="Antonio M."/>
            <person name="Oren A."/>
            <person name="Chaudhuri R.R."/>
            <person name="La Ragione R."/>
            <person name="Hildebrand F."/>
            <person name="Pallen M.J."/>
        </authorList>
    </citation>
    <scope>NUCLEOTIDE SEQUENCE</scope>
    <source>
        <strain evidence="2">ChiHjej13B12-4958</strain>
    </source>
</reference>
<dbReference type="EMBL" id="DWVP01000009">
    <property type="protein sequence ID" value="HJC84718.1"/>
    <property type="molecule type" value="Genomic_DNA"/>
</dbReference>
<sequence>MSAGPDSRGFPVGPADLTGCRHRRVLTRAAGTGRVSAESPLDVLVGRSASRGRALLRRAAVVDALPTVARFGERIVPTRVDIDTDSATAEEDTLEAIAAGTRIITGARLADGALACEIDLLVRTDAVNAPTPTMTYMPVVVTSHTVSAVSRKRSPGVRVVDVGALGLATPQPAQVKHRSTPADSQKVAVAHVLLQLAGVASGDVGFIGADFRRCLVIPAERVTPGLLRALEAPVPQEPVRVKECGHCEFHNHCRARLLRRGDLSLMLPGDKAAHWRDQGIDTLAELAAAEEGEVSALASAWMAGVGYLRRPLQRWVTHGDLWCGHPFRMPSRRDGGELPMAEELADAVEIDVDMEAHPSRGTFLWGTFDGSVYRSFTDFGREADGGRHVAVFWSWLMSRRRAAGDDGRVFRAYCYAQQGENHWLRHYARTYGGTSYPLDAAGTGRTETVTMPTLEEVEAFLRSDDWVDVFALVKAAVAANSSLGLKAVAPLAGFTFSQDDVDGRVAVDLFEVAVGTSRQDAQIAQRTLERYNADDCYATAAVRRWLRLGAPGIPALSQPLEKV</sequence>
<dbReference type="Pfam" id="PF13482">
    <property type="entry name" value="RNase_H_2"/>
    <property type="match status" value="1"/>
</dbReference>
<name>A0A9D2TPH2_9CORY</name>
<evidence type="ECO:0000259" key="1">
    <source>
        <dbReference type="Pfam" id="PF13482"/>
    </source>
</evidence>
<comment type="caution">
    <text evidence="2">The sequence shown here is derived from an EMBL/GenBank/DDBJ whole genome shotgun (WGS) entry which is preliminary data.</text>
</comment>
<protein>
    <submittedName>
        <fullName evidence="2">Ribonuclease H-like domain-containing protein</fullName>
    </submittedName>
</protein>
<dbReference type="InterPro" id="IPR038720">
    <property type="entry name" value="YprB_RNase_H-like_dom"/>
</dbReference>
<feature type="domain" description="YprB ribonuclease H-like" evidence="1">
    <location>
        <begin position="463"/>
        <end position="546"/>
    </location>
</feature>
<organism evidence="2 3">
    <name type="scientific">Candidatus Corynebacterium faecigallinarum</name>
    <dbReference type="NCBI Taxonomy" id="2838528"/>
    <lineage>
        <taxon>Bacteria</taxon>
        <taxon>Bacillati</taxon>
        <taxon>Actinomycetota</taxon>
        <taxon>Actinomycetes</taxon>
        <taxon>Mycobacteriales</taxon>
        <taxon>Corynebacteriaceae</taxon>
        <taxon>Corynebacterium</taxon>
    </lineage>
</organism>
<accession>A0A9D2TPH2</accession>
<dbReference type="AlphaFoldDB" id="A0A9D2TPH2"/>
<reference evidence="2" key="2">
    <citation type="submission" date="2021-04" db="EMBL/GenBank/DDBJ databases">
        <authorList>
            <person name="Gilroy R."/>
        </authorList>
    </citation>
    <scope>NUCLEOTIDE SEQUENCE</scope>
    <source>
        <strain evidence="2">ChiHjej13B12-4958</strain>
    </source>
</reference>
<evidence type="ECO:0000313" key="3">
    <source>
        <dbReference type="Proteomes" id="UP000823858"/>
    </source>
</evidence>
<proteinExistence type="predicted"/>
<evidence type="ECO:0000313" key="2">
    <source>
        <dbReference type="EMBL" id="HJC84718.1"/>
    </source>
</evidence>